<gene>
    <name evidence="2" type="ORF">EYZ11_006548</name>
</gene>
<dbReference type="STRING" id="1220188.A0A4S3JKZ3"/>
<evidence type="ECO:0000259" key="1">
    <source>
        <dbReference type="Pfam" id="PF00291"/>
    </source>
</evidence>
<dbReference type="SUPFAM" id="SSF53686">
    <property type="entry name" value="Tryptophan synthase beta subunit-like PLP-dependent enzymes"/>
    <property type="match status" value="1"/>
</dbReference>
<evidence type="ECO:0000313" key="2">
    <source>
        <dbReference type="EMBL" id="THC93971.1"/>
    </source>
</evidence>
<dbReference type="Pfam" id="PF00291">
    <property type="entry name" value="PALP"/>
    <property type="match status" value="1"/>
</dbReference>
<feature type="domain" description="Tryptophan synthase beta chain-like PALP" evidence="1">
    <location>
        <begin position="76"/>
        <end position="202"/>
    </location>
</feature>
<keyword evidence="3" id="KW-1185">Reference proteome</keyword>
<dbReference type="InterPro" id="IPR036052">
    <property type="entry name" value="TrpB-like_PALP_sf"/>
</dbReference>
<comment type="caution">
    <text evidence="2">The sequence shown here is derived from an EMBL/GenBank/DDBJ whole genome shotgun (WGS) entry which is preliminary data.</text>
</comment>
<evidence type="ECO:0000313" key="3">
    <source>
        <dbReference type="Proteomes" id="UP000308092"/>
    </source>
</evidence>
<dbReference type="VEuPathDB" id="FungiDB:EYZ11_006548"/>
<dbReference type="InterPro" id="IPR001926">
    <property type="entry name" value="TrpB-like_PALP"/>
</dbReference>
<name>A0A4S3JKZ3_9EURO</name>
<dbReference type="InterPro" id="IPR050214">
    <property type="entry name" value="Cys_Synth/Cystath_Beta-Synth"/>
</dbReference>
<reference evidence="2 3" key="1">
    <citation type="submission" date="2019-03" db="EMBL/GenBank/DDBJ databases">
        <title>The genome sequence of a newly discovered highly antifungal drug resistant Aspergillus species, Aspergillus tanneri NIH 1004.</title>
        <authorList>
            <person name="Mounaud S."/>
            <person name="Singh I."/>
            <person name="Joardar V."/>
            <person name="Pakala S."/>
            <person name="Pakala S."/>
            <person name="Venepally P."/>
            <person name="Hoover J."/>
            <person name="Nierman W."/>
            <person name="Chung J."/>
            <person name="Losada L."/>
        </authorList>
    </citation>
    <scope>NUCLEOTIDE SEQUENCE [LARGE SCALE GENOMIC DNA]</scope>
    <source>
        <strain evidence="2 3">NIH1004</strain>
    </source>
</reference>
<accession>A0A4S3JKZ3</accession>
<proteinExistence type="predicted"/>
<dbReference type="Proteomes" id="UP000308092">
    <property type="component" value="Unassembled WGS sequence"/>
</dbReference>
<dbReference type="PANTHER" id="PTHR10314">
    <property type="entry name" value="CYSTATHIONINE BETA-SYNTHASE"/>
    <property type="match status" value="1"/>
</dbReference>
<dbReference type="EMBL" id="SOSA01000233">
    <property type="protein sequence ID" value="THC93971.1"/>
    <property type="molecule type" value="Genomic_DNA"/>
</dbReference>
<organism evidence="2 3">
    <name type="scientific">Aspergillus tanneri</name>
    <dbReference type="NCBI Taxonomy" id="1220188"/>
    <lineage>
        <taxon>Eukaryota</taxon>
        <taxon>Fungi</taxon>
        <taxon>Dikarya</taxon>
        <taxon>Ascomycota</taxon>
        <taxon>Pezizomycotina</taxon>
        <taxon>Eurotiomycetes</taxon>
        <taxon>Eurotiomycetidae</taxon>
        <taxon>Eurotiales</taxon>
        <taxon>Aspergillaceae</taxon>
        <taxon>Aspergillus</taxon>
        <taxon>Aspergillus subgen. Circumdati</taxon>
    </lineage>
</organism>
<dbReference type="Gene3D" id="3.40.50.1100">
    <property type="match status" value="4"/>
</dbReference>
<sequence length="217" mass="23895">MHPPLNSSLNVYLKLEAVNPTGYYKDRMDKSMIEEAERCGALKPGMTVVEATGEAPTHAPPSHPEFMPDLMLSMIRRAREIADAGVESYYFTNQFSNRDALVGYEAIGQELVRQFLDRIDAFCGAVGSAGMIMGVSRVLKNKRSDRTSVVVLELASSPFITKGQLGPHAVDGIGTGLSRILTGPFTMKHVAYQRRRMEDVSTAREGGGIAFWYVYQA</sequence>
<protein>
    <recommendedName>
        <fullName evidence="1">Tryptophan synthase beta chain-like PALP domain-containing protein</fullName>
    </recommendedName>
</protein>
<dbReference type="AlphaFoldDB" id="A0A4S3JKZ3"/>